<dbReference type="EMBL" id="NJEU01000540">
    <property type="protein sequence ID" value="PHH72996.1"/>
    <property type="molecule type" value="Genomic_DNA"/>
</dbReference>
<proteinExistence type="predicted"/>
<keyword evidence="2" id="KW-1185">Reference proteome</keyword>
<evidence type="ECO:0000313" key="2">
    <source>
        <dbReference type="Proteomes" id="UP000224854"/>
    </source>
</evidence>
<dbReference type="AlphaFoldDB" id="A0A2C5YZ11"/>
<accession>A0A2C5YZ11</accession>
<reference evidence="1 2" key="1">
    <citation type="submission" date="2017-06" db="EMBL/GenBank/DDBJ databases">
        <title>Ant-infecting Ophiocordyceps genomes reveal a high diversity of potential behavioral manipulation genes and a possible major role for enterotoxins.</title>
        <authorList>
            <person name="De Bekker C."/>
            <person name="Evans H.C."/>
            <person name="Brachmann A."/>
            <person name="Hughes D.P."/>
        </authorList>
    </citation>
    <scope>NUCLEOTIDE SEQUENCE [LARGE SCALE GENOMIC DNA]</scope>
    <source>
        <strain evidence="1 2">1348a</strain>
    </source>
</reference>
<sequence length="137" mass="14759">MGEVPCVDFRDAAMSTLTPTVTWTPTTGRWGALVCSPTGYLLASSLLSRRTRYLEPPPSSAFYIPICAYAAMLYCALSQLLAPVEVTPLRHGQGSLLPFAAHRIPWPMDQPLRHSSQPPCSHLLVAQGLAPVSGAAR</sequence>
<gene>
    <name evidence="1" type="ORF">CDD82_5714</name>
</gene>
<organism evidence="1 2">
    <name type="scientific">Ophiocordyceps australis</name>
    <dbReference type="NCBI Taxonomy" id="1399860"/>
    <lineage>
        <taxon>Eukaryota</taxon>
        <taxon>Fungi</taxon>
        <taxon>Dikarya</taxon>
        <taxon>Ascomycota</taxon>
        <taxon>Pezizomycotina</taxon>
        <taxon>Sordariomycetes</taxon>
        <taxon>Hypocreomycetidae</taxon>
        <taxon>Hypocreales</taxon>
        <taxon>Ophiocordycipitaceae</taxon>
        <taxon>Ophiocordyceps</taxon>
    </lineage>
</organism>
<name>A0A2C5YZ11_9HYPO</name>
<comment type="caution">
    <text evidence="1">The sequence shown here is derived from an EMBL/GenBank/DDBJ whole genome shotgun (WGS) entry which is preliminary data.</text>
</comment>
<dbReference type="Proteomes" id="UP000224854">
    <property type="component" value="Unassembled WGS sequence"/>
</dbReference>
<evidence type="ECO:0000313" key="1">
    <source>
        <dbReference type="EMBL" id="PHH72996.1"/>
    </source>
</evidence>
<protein>
    <submittedName>
        <fullName evidence="1">Uncharacterized protein</fullName>
    </submittedName>
</protein>